<dbReference type="AlphaFoldDB" id="A0A086KQD0"/>
<feature type="region of interest" description="Disordered" evidence="1">
    <location>
        <begin position="199"/>
        <end position="225"/>
    </location>
</feature>
<reference evidence="2 3" key="1">
    <citation type="submission" date="2014-02" db="EMBL/GenBank/DDBJ databases">
        <authorList>
            <person name="Sibley D."/>
            <person name="Venepally P."/>
            <person name="Karamycheva S."/>
            <person name="Hadjithomas M."/>
            <person name="Khan A."/>
            <person name="Brunk B."/>
            <person name="Roos D."/>
            <person name="Caler E."/>
            <person name="Lorenzi H."/>
        </authorList>
    </citation>
    <scope>NUCLEOTIDE SEQUENCE [LARGE SCALE GENOMIC DNA]</scope>
    <source>
        <strain evidence="2 3">GAB2-2007-GAL-DOM2</strain>
    </source>
</reference>
<feature type="region of interest" description="Disordered" evidence="1">
    <location>
        <begin position="1"/>
        <end position="28"/>
    </location>
</feature>
<protein>
    <submittedName>
        <fullName evidence="2">Uncharacterized protein</fullName>
    </submittedName>
</protein>
<feature type="compositionally biased region" description="Basic residues" evidence="1">
    <location>
        <begin position="206"/>
        <end position="221"/>
    </location>
</feature>
<feature type="compositionally biased region" description="Basic and acidic residues" evidence="1">
    <location>
        <begin position="16"/>
        <end position="28"/>
    </location>
</feature>
<evidence type="ECO:0000256" key="1">
    <source>
        <dbReference type="SAM" id="MobiDB-lite"/>
    </source>
</evidence>
<dbReference type="EMBL" id="AHZU02000261">
    <property type="protein sequence ID" value="KFG46598.1"/>
    <property type="molecule type" value="Genomic_DNA"/>
</dbReference>
<gene>
    <name evidence="2" type="ORF">TGDOM2_398060</name>
</gene>
<feature type="non-terminal residue" evidence="2">
    <location>
        <position position="245"/>
    </location>
</feature>
<accession>A0A086KQD0</accession>
<evidence type="ECO:0000313" key="2">
    <source>
        <dbReference type="EMBL" id="KFG46598.1"/>
    </source>
</evidence>
<name>A0A086KQD0_TOXGO</name>
<dbReference type="VEuPathDB" id="ToxoDB:TGDOM2_398060"/>
<sequence>MNLISRVWSLTQKTSGKREERNEKQGKRDIKRRILARTERARLGGERQDRYSDTRNAVLASKNRKNMRNISNAFTCRHVRPIGTDAGAGLKTNTKNWKAQIHGCTRSGRVCIWVELAEKRHSQREFFQLYTLTQIIDRDLPFSRICWTSLFNGESSSACGRDILVRNVFGSWQTAPRCHRVPPATGDKQATWKPPGCRGVRMNIQPRRKRRRRRTGTHRKSPAVVSEERQTNMYAYLCGNRLACI</sequence>
<organism evidence="2 3">
    <name type="scientific">Toxoplasma gondii GAB2-2007-GAL-DOM2</name>
    <dbReference type="NCBI Taxonomy" id="1130820"/>
    <lineage>
        <taxon>Eukaryota</taxon>
        <taxon>Sar</taxon>
        <taxon>Alveolata</taxon>
        <taxon>Apicomplexa</taxon>
        <taxon>Conoidasida</taxon>
        <taxon>Coccidia</taxon>
        <taxon>Eucoccidiorida</taxon>
        <taxon>Eimeriorina</taxon>
        <taxon>Sarcocystidae</taxon>
        <taxon>Toxoplasma</taxon>
    </lineage>
</organism>
<evidence type="ECO:0000313" key="3">
    <source>
        <dbReference type="Proteomes" id="UP000028837"/>
    </source>
</evidence>
<comment type="caution">
    <text evidence="2">The sequence shown here is derived from an EMBL/GenBank/DDBJ whole genome shotgun (WGS) entry which is preliminary data.</text>
</comment>
<proteinExistence type="predicted"/>
<dbReference type="Proteomes" id="UP000028837">
    <property type="component" value="Unassembled WGS sequence"/>
</dbReference>